<dbReference type="GO" id="GO:0000139">
    <property type="term" value="C:Golgi membrane"/>
    <property type="evidence" value="ECO:0007669"/>
    <property type="project" value="UniProtKB-SubCell"/>
</dbReference>
<evidence type="ECO:0000313" key="6">
    <source>
        <dbReference type="RefSeq" id="XP_016695312.1"/>
    </source>
</evidence>
<dbReference type="SMART" id="SM00175">
    <property type="entry name" value="RAB"/>
    <property type="match status" value="1"/>
</dbReference>
<proteinExistence type="inferred from homology"/>
<comment type="subcellular location">
    <subcellularLocation>
        <location evidence="1">Golgi apparatus membrane</location>
    </subcellularLocation>
</comment>
<dbReference type="RefSeq" id="XP_016695312.1">
    <property type="nucleotide sequence ID" value="XM_016839823.2"/>
</dbReference>
<dbReference type="GeneID" id="107911863"/>
<dbReference type="Proteomes" id="UP000818029">
    <property type="component" value="Chromosome A11"/>
</dbReference>
<dbReference type="Pfam" id="PF00071">
    <property type="entry name" value="Ras"/>
    <property type="match status" value="1"/>
</dbReference>
<evidence type="ECO:0000256" key="1">
    <source>
        <dbReference type="ARBA" id="ARBA00004394"/>
    </source>
</evidence>
<dbReference type="PANTHER" id="PTHR47980">
    <property type="entry name" value="LD44762P"/>
    <property type="match status" value="1"/>
</dbReference>
<dbReference type="InterPro" id="IPR050305">
    <property type="entry name" value="Small_GTPase_Rab"/>
</dbReference>
<accession>A0A1U8JYF6</accession>
<dbReference type="Gene3D" id="3.40.50.300">
    <property type="entry name" value="P-loop containing nucleotide triphosphate hydrolases"/>
    <property type="match status" value="1"/>
</dbReference>
<dbReference type="InterPro" id="IPR001806">
    <property type="entry name" value="Small_GTPase"/>
</dbReference>
<keyword evidence="4" id="KW-0342">GTP-binding</keyword>
<dbReference type="PROSITE" id="PS51419">
    <property type="entry name" value="RAB"/>
    <property type="match status" value="1"/>
</dbReference>
<evidence type="ECO:0000256" key="3">
    <source>
        <dbReference type="ARBA" id="ARBA00022741"/>
    </source>
</evidence>
<keyword evidence="3" id="KW-0547">Nucleotide-binding</keyword>
<evidence type="ECO:0000256" key="4">
    <source>
        <dbReference type="ARBA" id="ARBA00023134"/>
    </source>
</evidence>
<gene>
    <name evidence="6" type="primary">LOC107911863</name>
</gene>
<evidence type="ECO:0000256" key="2">
    <source>
        <dbReference type="ARBA" id="ARBA00006270"/>
    </source>
</evidence>
<keyword evidence="5" id="KW-1185">Reference proteome</keyword>
<sequence length="86" mass="10031">MNPEYDYLFKLLLIGDSGVGKSCLLLRFADDSYVESYISTIGVDFKIRTVEQDGKTIKLQIYQRLYFGDREIFLMLLWGLYCSLNI</sequence>
<dbReference type="PRINTS" id="PR00449">
    <property type="entry name" value="RASTRNSFRMNG"/>
</dbReference>
<dbReference type="InterPro" id="IPR027417">
    <property type="entry name" value="P-loop_NTPase"/>
</dbReference>
<organism evidence="5 6">
    <name type="scientific">Gossypium hirsutum</name>
    <name type="common">Upland cotton</name>
    <name type="synonym">Gossypium mexicanum</name>
    <dbReference type="NCBI Taxonomy" id="3635"/>
    <lineage>
        <taxon>Eukaryota</taxon>
        <taxon>Viridiplantae</taxon>
        <taxon>Streptophyta</taxon>
        <taxon>Embryophyta</taxon>
        <taxon>Tracheophyta</taxon>
        <taxon>Spermatophyta</taxon>
        <taxon>Magnoliopsida</taxon>
        <taxon>eudicotyledons</taxon>
        <taxon>Gunneridae</taxon>
        <taxon>Pentapetalae</taxon>
        <taxon>rosids</taxon>
        <taxon>malvids</taxon>
        <taxon>Malvales</taxon>
        <taxon>Malvaceae</taxon>
        <taxon>Malvoideae</taxon>
        <taxon>Gossypium</taxon>
    </lineage>
</organism>
<dbReference type="FunFam" id="3.40.50.300:FF:001056">
    <property type="entry name" value="RAB1A, member RAS oncogene family"/>
    <property type="match status" value="1"/>
</dbReference>
<reference evidence="6" key="2">
    <citation type="submission" date="2025-08" db="UniProtKB">
        <authorList>
            <consortium name="RefSeq"/>
        </authorList>
    </citation>
    <scope>IDENTIFICATION</scope>
</reference>
<reference evidence="5" key="1">
    <citation type="journal article" date="2020" name="Nat. Genet.">
        <title>Genomic diversifications of five Gossypium allopolyploid species and their impact on cotton improvement.</title>
        <authorList>
            <person name="Chen Z.J."/>
            <person name="Sreedasyam A."/>
            <person name="Ando A."/>
            <person name="Song Q."/>
            <person name="De Santiago L.M."/>
            <person name="Hulse-Kemp A.M."/>
            <person name="Ding M."/>
            <person name="Ye W."/>
            <person name="Kirkbride R.C."/>
            <person name="Jenkins J."/>
            <person name="Plott C."/>
            <person name="Lovell J."/>
            <person name="Lin Y.M."/>
            <person name="Vaughn R."/>
            <person name="Liu B."/>
            <person name="Simpson S."/>
            <person name="Scheffler B.E."/>
            <person name="Wen L."/>
            <person name="Saski C.A."/>
            <person name="Grover C.E."/>
            <person name="Hu G."/>
            <person name="Conover J.L."/>
            <person name="Carlson J.W."/>
            <person name="Shu S."/>
            <person name="Boston L.B."/>
            <person name="Williams M."/>
            <person name="Peterson D.G."/>
            <person name="McGee K."/>
            <person name="Jones D.C."/>
            <person name="Wendel J.F."/>
            <person name="Stelly D.M."/>
            <person name="Grimwood J."/>
            <person name="Schmutz J."/>
        </authorList>
    </citation>
    <scope>NUCLEOTIDE SEQUENCE [LARGE SCALE GENOMIC DNA]</scope>
    <source>
        <strain evidence="5">cv. TM-1</strain>
    </source>
</reference>
<dbReference type="GO" id="GO:0003924">
    <property type="term" value="F:GTPase activity"/>
    <property type="evidence" value="ECO:0007669"/>
    <property type="project" value="InterPro"/>
</dbReference>
<name>A0A1U8JYF6_GOSHI</name>
<dbReference type="AlphaFoldDB" id="A0A1U8JYF6"/>
<comment type="similarity">
    <text evidence="2">Belongs to the small GTPase superfamily. Rab family.</text>
</comment>
<protein>
    <submittedName>
        <fullName evidence="6">Ras-related protein RIC1 isoform X2</fullName>
    </submittedName>
</protein>
<dbReference type="GO" id="GO:0005525">
    <property type="term" value="F:GTP binding"/>
    <property type="evidence" value="ECO:0007669"/>
    <property type="project" value="UniProtKB-KW"/>
</dbReference>
<evidence type="ECO:0000313" key="5">
    <source>
        <dbReference type="Proteomes" id="UP000818029"/>
    </source>
</evidence>
<dbReference type="SUPFAM" id="SSF52540">
    <property type="entry name" value="P-loop containing nucleoside triphosphate hydrolases"/>
    <property type="match status" value="1"/>
</dbReference>